<keyword evidence="1" id="KW-0677">Repeat</keyword>
<name>A0A6A6E183_9PEZI</name>
<organism evidence="4 5">
    <name type="scientific">Zopfia rhizophila CBS 207.26</name>
    <dbReference type="NCBI Taxonomy" id="1314779"/>
    <lineage>
        <taxon>Eukaryota</taxon>
        <taxon>Fungi</taxon>
        <taxon>Dikarya</taxon>
        <taxon>Ascomycota</taxon>
        <taxon>Pezizomycotina</taxon>
        <taxon>Dothideomycetes</taxon>
        <taxon>Dothideomycetes incertae sedis</taxon>
        <taxon>Zopfiaceae</taxon>
        <taxon>Zopfia</taxon>
    </lineage>
</organism>
<gene>
    <name evidence="4" type="ORF">K469DRAFT_579505</name>
</gene>
<dbReference type="PROSITE" id="PS50297">
    <property type="entry name" value="ANK_REP_REGION"/>
    <property type="match status" value="2"/>
</dbReference>
<dbReference type="EMBL" id="ML994638">
    <property type="protein sequence ID" value="KAF2184339.1"/>
    <property type="molecule type" value="Genomic_DNA"/>
</dbReference>
<reference evidence="4" key="1">
    <citation type="journal article" date="2020" name="Stud. Mycol.">
        <title>101 Dothideomycetes genomes: a test case for predicting lifestyles and emergence of pathogens.</title>
        <authorList>
            <person name="Haridas S."/>
            <person name="Albert R."/>
            <person name="Binder M."/>
            <person name="Bloem J."/>
            <person name="Labutti K."/>
            <person name="Salamov A."/>
            <person name="Andreopoulos B."/>
            <person name="Baker S."/>
            <person name="Barry K."/>
            <person name="Bills G."/>
            <person name="Bluhm B."/>
            <person name="Cannon C."/>
            <person name="Castanera R."/>
            <person name="Culley D."/>
            <person name="Daum C."/>
            <person name="Ezra D."/>
            <person name="Gonzalez J."/>
            <person name="Henrissat B."/>
            <person name="Kuo A."/>
            <person name="Liang C."/>
            <person name="Lipzen A."/>
            <person name="Lutzoni F."/>
            <person name="Magnuson J."/>
            <person name="Mondo S."/>
            <person name="Nolan M."/>
            <person name="Ohm R."/>
            <person name="Pangilinan J."/>
            <person name="Park H.-J."/>
            <person name="Ramirez L."/>
            <person name="Alfaro M."/>
            <person name="Sun H."/>
            <person name="Tritt A."/>
            <person name="Yoshinaga Y."/>
            <person name="Zwiers L.-H."/>
            <person name="Turgeon B."/>
            <person name="Goodwin S."/>
            <person name="Spatafora J."/>
            <person name="Crous P."/>
            <person name="Grigoriev I."/>
        </authorList>
    </citation>
    <scope>NUCLEOTIDE SEQUENCE</scope>
    <source>
        <strain evidence="4">CBS 207.26</strain>
    </source>
</reference>
<sequence>LLGEGANVNKRGGNYGTALQVAAFDGGADIVKILLDHGAEVNTEPIGTYRNPLQAACVTEVENVIRLLLEHGADVNAYGGDYNYAIIAAAASYSGRLDVVITLLEHGADGRIRGGLYGNAINAAAVKGNKWCSQNCLRFTS</sequence>
<accession>A0A6A6E183</accession>
<proteinExistence type="predicted"/>
<feature type="repeat" description="ANK" evidence="3">
    <location>
        <begin position="48"/>
        <end position="80"/>
    </location>
</feature>
<protein>
    <submittedName>
        <fullName evidence="4">Ankyrin</fullName>
    </submittedName>
</protein>
<dbReference type="AlphaFoldDB" id="A0A6A6E183"/>
<dbReference type="PROSITE" id="PS50088">
    <property type="entry name" value="ANK_REPEAT"/>
    <property type="match status" value="2"/>
</dbReference>
<dbReference type="SMART" id="SM00248">
    <property type="entry name" value="ANK"/>
    <property type="match status" value="3"/>
</dbReference>
<dbReference type="PANTHER" id="PTHR24171:SF10">
    <property type="entry name" value="ANKYRIN REPEAT DOMAIN-CONTAINING PROTEIN 29-LIKE"/>
    <property type="match status" value="1"/>
</dbReference>
<evidence type="ECO:0000313" key="4">
    <source>
        <dbReference type="EMBL" id="KAF2184339.1"/>
    </source>
</evidence>
<feature type="repeat" description="ANK" evidence="3">
    <location>
        <begin position="14"/>
        <end position="46"/>
    </location>
</feature>
<dbReference type="Gene3D" id="1.25.40.20">
    <property type="entry name" value="Ankyrin repeat-containing domain"/>
    <property type="match status" value="1"/>
</dbReference>
<keyword evidence="5" id="KW-1185">Reference proteome</keyword>
<evidence type="ECO:0000256" key="2">
    <source>
        <dbReference type="ARBA" id="ARBA00023043"/>
    </source>
</evidence>
<dbReference type="Proteomes" id="UP000800200">
    <property type="component" value="Unassembled WGS sequence"/>
</dbReference>
<keyword evidence="2 3" id="KW-0040">ANK repeat</keyword>
<dbReference type="InterPro" id="IPR036770">
    <property type="entry name" value="Ankyrin_rpt-contain_sf"/>
</dbReference>
<dbReference type="SUPFAM" id="SSF48403">
    <property type="entry name" value="Ankyrin repeat"/>
    <property type="match status" value="1"/>
</dbReference>
<dbReference type="InterPro" id="IPR002110">
    <property type="entry name" value="Ankyrin_rpt"/>
</dbReference>
<evidence type="ECO:0000256" key="1">
    <source>
        <dbReference type="ARBA" id="ARBA00022737"/>
    </source>
</evidence>
<dbReference type="PRINTS" id="PR01415">
    <property type="entry name" value="ANKYRIN"/>
</dbReference>
<dbReference type="PANTHER" id="PTHR24171">
    <property type="entry name" value="ANKYRIN REPEAT DOMAIN-CONTAINING PROTEIN 39-RELATED"/>
    <property type="match status" value="1"/>
</dbReference>
<evidence type="ECO:0000313" key="5">
    <source>
        <dbReference type="Proteomes" id="UP000800200"/>
    </source>
</evidence>
<evidence type="ECO:0000256" key="3">
    <source>
        <dbReference type="PROSITE-ProRule" id="PRU00023"/>
    </source>
</evidence>
<dbReference type="Pfam" id="PF12796">
    <property type="entry name" value="Ank_2"/>
    <property type="match status" value="1"/>
</dbReference>
<feature type="non-terminal residue" evidence="4">
    <location>
        <position position="1"/>
    </location>
</feature>
<dbReference type="OrthoDB" id="427518at2759"/>